<dbReference type="AlphaFoldDB" id="A0A5N0TF84"/>
<evidence type="ECO:0000313" key="1">
    <source>
        <dbReference type="EMBL" id="KAA9133725.1"/>
    </source>
</evidence>
<gene>
    <name evidence="1" type="ORF">F6B40_08205</name>
</gene>
<evidence type="ECO:0000313" key="2">
    <source>
        <dbReference type="Proteomes" id="UP000326838"/>
    </source>
</evidence>
<organism evidence="1 2">
    <name type="scientific">Microbacterium caowuchunii</name>
    <dbReference type="NCBI Taxonomy" id="2614638"/>
    <lineage>
        <taxon>Bacteria</taxon>
        <taxon>Bacillati</taxon>
        <taxon>Actinomycetota</taxon>
        <taxon>Actinomycetes</taxon>
        <taxon>Micrococcales</taxon>
        <taxon>Microbacteriaceae</taxon>
        <taxon>Microbacterium</taxon>
    </lineage>
</organism>
<comment type="caution">
    <text evidence="1">The sequence shown here is derived from an EMBL/GenBank/DDBJ whole genome shotgun (WGS) entry which is preliminary data.</text>
</comment>
<dbReference type="Proteomes" id="UP000326838">
    <property type="component" value="Unassembled WGS sequence"/>
</dbReference>
<reference evidence="2" key="1">
    <citation type="submission" date="2019-09" db="EMBL/GenBank/DDBJ databases">
        <title>Mumia zhuanghuii sp. nov. isolated from the intestinal contents of plateau pika (Ochotona curzoniae) in the Qinghai-Tibet plateau of China.</title>
        <authorList>
            <person name="Tian Z."/>
        </authorList>
    </citation>
    <scope>NUCLEOTIDE SEQUENCE [LARGE SCALE GENOMIC DNA]</scope>
    <source>
        <strain evidence="2">L-033</strain>
    </source>
</reference>
<dbReference type="RefSeq" id="WP_150893033.1">
    <property type="nucleotide sequence ID" value="NZ_VYUY01000009.1"/>
</dbReference>
<protein>
    <submittedName>
        <fullName evidence="1">Uncharacterized protein</fullName>
    </submittedName>
</protein>
<proteinExistence type="predicted"/>
<sequence length="129" mass="14194">MQNTLIAVPQGIAYDAVLEAATLDIDVRFDMNAPDAGSYHPTTRTIRVRDGDRTYIRSTVAFQLAHAVLDYPTTEQAVVFAAERLIDPDDFVAVTAATPHPALWARVLRVRDCLLEVYLGHLFSPVAVA</sequence>
<accession>A0A5N0TF84</accession>
<keyword evidence="2" id="KW-1185">Reference proteome</keyword>
<name>A0A5N0TF84_9MICO</name>
<dbReference type="EMBL" id="VYUY01000009">
    <property type="protein sequence ID" value="KAA9133725.1"/>
    <property type="molecule type" value="Genomic_DNA"/>
</dbReference>